<comment type="caution">
    <text evidence="2">The sequence shown here is derived from an EMBL/GenBank/DDBJ whole genome shotgun (WGS) entry which is preliminary data.</text>
</comment>
<protein>
    <submittedName>
        <fullName evidence="2">Uncharacterized protein</fullName>
    </submittedName>
</protein>
<sequence length="559" mass="61242">FESAPFSAMELEKEVVDGSLPATSEEVGKHCREACLASESPEDVFALHMGKLAGGSAAAASRHHSQAARFVVQNLARCYVGRGGRDLMHSSPEIRAAAKTVRKKKVLHARPKQMGSGRFMFLAAQLRQHAGKTKEQVLQEWKDLDSQTKQVWQARSNIQVRMQREAKSHAQESQQQAAVPTPWNLGDSNFPLTQRAMNDFLVMFRTKDAAVTALNECDDENCRDFCKKVVEGQKYHSMDAAMTFSKATVFAQVRVEDEQATNILKADCKPASCVAQHPGFCKTRDAGQAAEVQSLLKLFPTCSCVLRCEARRPRRAPLVMYLRAVLGTKKPLRLFFAWLALPGVPVADGQCLVYSSERAKVPHNADFARLPPSCADVGNCSLWNQHEAALQLLKVADLKAWTFYQMDYTQHSLKNLVITGKLRDLGLAKVIATPAPAEAAPREDANIFDCPLLKPGKAAAGVGGGDGSDHDDEDDMLEERDEVLDQGVESNDDKSGSENERNFPFRRGHTEDVADNESNAGSAVSRGLGRTHGQSTDVTVLQRILGDRCLGCCALSFSG</sequence>
<dbReference type="Proteomes" id="UP000601435">
    <property type="component" value="Unassembled WGS sequence"/>
</dbReference>
<feature type="region of interest" description="Disordered" evidence="1">
    <location>
        <begin position="485"/>
        <end position="533"/>
    </location>
</feature>
<name>A0A812MIZ7_9DINO</name>
<reference evidence="2" key="1">
    <citation type="submission" date="2021-02" db="EMBL/GenBank/DDBJ databases">
        <authorList>
            <person name="Dougan E. K."/>
            <person name="Rhodes N."/>
            <person name="Thang M."/>
            <person name="Chan C."/>
        </authorList>
    </citation>
    <scope>NUCLEOTIDE SEQUENCE</scope>
</reference>
<evidence type="ECO:0000313" key="3">
    <source>
        <dbReference type="Proteomes" id="UP000601435"/>
    </source>
</evidence>
<feature type="non-terminal residue" evidence="2">
    <location>
        <position position="559"/>
    </location>
</feature>
<keyword evidence="3" id="KW-1185">Reference proteome</keyword>
<evidence type="ECO:0000256" key="1">
    <source>
        <dbReference type="SAM" id="MobiDB-lite"/>
    </source>
</evidence>
<dbReference type="EMBL" id="CAJNJA010011335">
    <property type="protein sequence ID" value="CAE7270816.1"/>
    <property type="molecule type" value="Genomic_DNA"/>
</dbReference>
<dbReference type="OrthoDB" id="10291786at2759"/>
<proteinExistence type="predicted"/>
<gene>
    <name evidence="2" type="ORF">SNEC2469_LOCUS6483</name>
</gene>
<organism evidence="2 3">
    <name type="scientific">Symbiodinium necroappetens</name>
    <dbReference type="NCBI Taxonomy" id="1628268"/>
    <lineage>
        <taxon>Eukaryota</taxon>
        <taxon>Sar</taxon>
        <taxon>Alveolata</taxon>
        <taxon>Dinophyceae</taxon>
        <taxon>Suessiales</taxon>
        <taxon>Symbiodiniaceae</taxon>
        <taxon>Symbiodinium</taxon>
    </lineage>
</organism>
<evidence type="ECO:0000313" key="2">
    <source>
        <dbReference type="EMBL" id="CAE7270816.1"/>
    </source>
</evidence>
<dbReference type="AlphaFoldDB" id="A0A812MIZ7"/>
<feature type="compositionally biased region" description="Basic and acidic residues" evidence="1">
    <location>
        <begin position="491"/>
        <end position="512"/>
    </location>
</feature>
<accession>A0A812MIZ7</accession>